<name>A0A5N5QEU8_9AGAM</name>
<dbReference type="PRINTS" id="PR00320">
    <property type="entry name" value="GPROTEINBRPT"/>
</dbReference>
<keyword evidence="1 3" id="KW-0853">WD repeat</keyword>
<dbReference type="InterPro" id="IPR001680">
    <property type="entry name" value="WD40_rpt"/>
</dbReference>
<feature type="repeat" description="WD" evidence="3">
    <location>
        <begin position="222"/>
        <end position="263"/>
    </location>
</feature>
<dbReference type="PROSITE" id="PS00678">
    <property type="entry name" value="WD_REPEATS_1"/>
    <property type="match status" value="4"/>
</dbReference>
<dbReference type="EMBL" id="SSOP01000204">
    <property type="protein sequence ID" value="KAB5590043.1"/>
    <property type="molecule type" value="Genomic_DNA"/>
</dbReference>
<dbReference type="Pfam" id="PF00400">
    <property type="entry name" value="WD40"/>
    <property type="match status" value="6"/>
</dbReference>
<protein>
    <submittedName>
        <fullName evidence="4">Vegetative incompatibility protein HET-E-1</fullName>
    </submittedName>
</protein>
<dbReference type="PANTHER" id="PTHR19879:SF9">
    <property type="entry name" value="TRANSCRIPTION INITIATION FACTOR TFIID SUBUNIT 5"/>
    <property type="match status" value="1"/>
</dbReference>
<keyword evidence="2" id="KW-0677">Repeat</keyword>
<dbReference type="PANTHER" id="PTHR19879">
    <property type="entry name" value="TRANSCRIPTION INITIATION FACTOR TFIID"/>
    <property type="match status" value="1"/>
</dbReference>
<keyword evidence="5" id="KW-1185">Reference proteome</keyword>
<evidence type="ECO:0000256" key="3">
    <source>
        <dbReference type="PROSITE-ProRule" id="PRU00221"/>
    </source>
</evidence>
<dbReference type="Pfam" id="PF13233">
    <property type="entry name" value="Complex1_LYR_2"/>
    <property type="match status" value="1"/>
</dbReference>
<feature type="repeat" description="WD" evidence="3">
    <location>
        <begin position="92"/>
        <end position="133"/>
    </location>
</feature>
<feature type="repeat" description="WD" evidence="3">
    <location>
        <begin position="6"/>
        <end position="47"/>
    </location>
</feature>
<dbReference type="SMART" id="SM00320">
    <property type="entry name" value="WD40"/>
    <property type="match status" value="6"/>
</dbReference>
<gene>
    <name evidence="4" type="ORF">CTheo_6515</name>
</gene>
<sequence>MVLGPLHTHTEPIHSVSFSTNGAFIASSSTDKTICIWDARSGEVARSPIKGHTNSVSSVGFSPDDARIVSGSNDKTIRVWSVRSGDIVFAPLQGHTRSVLSVEFSPDSTRIVSGSVDSTICVWDASNGDMIFGPLKQHTDSVTSVAFSNDCTRIVSGSLDSTICVWNAQSGEMVFRLLGHRRSVRSVGFSRNGTRIISGSADGTLRLWSADVCAGGKLLDLLQGHTNPVMSVEFSPDCTRAVSSSADGTILMWDLRDMQSDANVPPSSADYRAPTKWTLNKDGWVVDDQSRPLIWVPLDLRGALGLISVTHGLGSRGQPAIFLRNFLYLFDSFAFLSVCIGRLFNLPLTNTLANSTQLYSHLASLFRRLLRVHRALPVEMRLLGDVYVKAEFRRHQKIDNPIHIIGFLSQWKMYLDQLEEQANSGGIERFKGRRLDPTVFEKMSAEQIGQLYELMHATKEVWKPVKTLESEADTDPEATKKS</sequence>
<feature type="repeat" description="WD" evidence="3">
    <location>
        <begin position="135"/>
        <end position="176"/>
    </location>
</feature>
<feature type="repeat" description="WD" evidence="3">
    <location>
        <begin position="177"/>
        <end position="209"/>
    </location>
</feature>
<evidence type="ECO:0000313" key="5">
    <source>
        <dbReference type="Proteomes" id="UP000383932"/>
    </source>
</evidence>
<organism evidence="4 5">
    <name type="scientific">Ceratobasidium theobromae</name>
    <dbReference type="NCBI Taxonomy" id="1582974"/>
    <lineage>
        <taxon>Eukaryota</taxon>
        <taxon>Fungi</taxon>
        <taxon>Dikarya</taxon>
        <taxon>Basidiomycota</taxon>
        <taxon>Agaricomycotina</taxon>
        <taxon>Agaricomycetes</taxon>
        <taxon>Cantharellales</taxon>
        <taxon>Ceratobasidiaceae</taxon>
        <taxon>Ceratobasidium</taxon>
    </lineage>
</organism>
<dbReference type="PROSITE" id="PS50082">
    <property type="entry name" value="WD_REPEATS_2"/>
    <property type="match status" value="6"/>
</dbReference>
<dbReference type="CDD" id="cd20270">
    <property type="entry name" value="Complex1_LYR_SDHAF3_LYRM10"/>
    <property type="match status" value="1"/>
</dbReference>
<dbReference type="SUPFAM" id="SSF50978">
    <property type="entry name" value="WD40 repeat-like"/>
    <property type="match status" value="1"/>
</dbReference>
<evidence type="ECO:0000313" key="4">
    <source>
        <dbReference type="EMBL" id="KAB5590043.1"/>
    </source>
</evidence>
<proteinExistence type="predicted"/>
<dbReference type="InterPro" id="IPR020472">
    <property type="entry name" value="WD40_PAC1"/>
</dbReference>
<accession>A0A5N5QEU8</accession>
<dbReference type="OrthoDB" id="278329at2759"/>
<reference evidence="4 5" key="1">
    <citation type="journal article" date="2019" name="Fungal Biol. Biotechnol.">
        <title>Draft genome sequence of fastidious pathogen Ceratobasidium theobromae, which causes vascular-streak dieback in Theobroma cacao.</title>
        <authorList>
            <person name="Ali S.S."/>
            <person name="Asman A."/>
            <person name="Shao J."/>
            <person name="Firmansyah A.P."/>
            <person name="Susilo A.W."/>
            <person name="Rosmana A."/>
            <person name="McMahon P."/>
            <person name="Junaid M."/>
            <person name="Guest D."/>
            <person name="Kheng T.Y."/>
            <person name="Meinhardt L.W."/>
            <person name="Bailey B.A."/>
        </authorList>
    </citation>
    <scope>NUCLEOTIDE SEQUENCE [LARGE SCALE GENOMIC DNA]</scope>
    <source>
        <strain evidence="4 5">CT2</strain>
    </source>
</reference>
<dbReference type="Gene3D" id="2.130.10.10">
    <property type="entry name" value="YVTN repeat-like/Quinoprotein amine dehydrogenase"/>
    <property type="match status" value="2"/>
</dbReference>
<dbReference type="Proteomes" id="UP000383932">
    <property type="component" value="Unassembled WGS sequence"/>
</dbReference>
<evidence type="ECO:0000256" key="1">
    <source>
        <dbReference type="ARBA" id="ARBA00022574"/>
    </source>
</evidence>
<evidence type="ECO:0000256" key="2">
    <source>
        <dbReference type="ARBA" id="ARBA00022737"/>
    </source>
</evidence>
<dbReference type="AlphaFoldDB" id="A0A5N5QEU8"/>
<comment type="caution">
    <text evidence="4">The sequence shown here is derived from an EMBL/GenBank/DDBJ whole genome shotgun (WGS) entry which is preliminary data.</text>
</comment>
<dbReference type="CDD" id="cd00200">
    <property type="entry name" value="WD40"/>
    <property type="match status" value="1"/>
</dbReference>
<dbReference type="PROSITE" id="PS50294">
    <property type="entry name" value="WD_REPEATS_REGION"/>
    <property type="match status" value="6"/>
</dbReference>
<dbReference type="InterPro" id="IPR036322">
    <property type="entry name" value="WD40_repeat_dom_sf"/>
</dbReference>
<dbReference type="InterPro" id="IPR019775">
    <property type="entry name" value="WD40_repeat_CS"/>
</dbReference>
<feature type="repeat" description="WD" evidence="3">
    <location>
        <begin position="49"/>
        <end position="90"/>
    </location>
</feature>
<dbReference type="InterPro" id="IPR015943">
    <property type="entry name" value="WD40/YVTN_repeat-like_dom_sf"/>
</dbReference>